<protein>
    <submittedName>
        <fullName evidence="1">Uncharacterized protein</fullName>
    </submittedName>
</protein>
<accession>A0ACC2DLP1</accession>
<keyword evidence="2" id="KW-1185">Reference proteome</keyword>
<name>A0ACC2DLP1_DIPCM</name>
<dbReference type="EMBL" id="CM055096">
    <property type="protein sequence ID" value="KAJ7555224.1"/>
    <property type="molecule type" value="Genomic_DNA"/>
</dbReference>
<evidence type="ECO:0000313" key="2">
    <source>
        <dbReference type="Proteomes" id="UP001162992"/>
    </source>
</evidence>
<comment type="caution">
    <text evidence="1">The sequence shown here is derived from an EMBL/GenBank/DDBJ whole genome shotgun (WGS) entry which is preliminary data.</text>
</comment>
<reference evidence="2" key="1">
    <citation type="journal article" date="2024" name="Proc. Natl. Acad. Sci. U.S.A.">
        <title>Extraordinary preservation of gene collinearity over three hundred million years revealed in homosporous lycophytes.</title>
        <authorList>
            <person name="Li C."/>
            <person name="Wickell D."/>
            <person name="Kuo L.Y."/>
            <person name="Chen X."/>
            <person name="Nie B."/>
            <person name="Liao X."/>
            <person name="Peng D."/>
            <person name="Ji J."/>
            <person name="Jenkins J."/>
            <person name="Williams M."/>
            <person name="Shu S."/>
            <person name="Plott C."/>
            <person name="Barry K."/>
            <person name="Rajasekar S."/>
            <person name="Grimwood J."/>
            <person name="Han X."/>
            <person name="Sun S."/>
            <person name="Hou Z."/>
            <person name="He W."/>
            <person name="Dai G."/>
            <person name="Sun C."/>
            <person name="Schmutz J."/>
            <person name="Leebens-Mack J.H."/>
            <person name="Li F.W."/>
            <person name="Wang L."/>
        </authorList>
    </citation>
    <scope>NUCLEOTIDE SEQUENCE [LARGE SCALE GENOMIC DNA]</scope>
    <source>
        <strain evidence="2">cv. PW_Plant_1</strain>
    </source>
</reference>
<gene>
    <name evidence="1" type="ORF">O6H91_05G027300</name>
</gene>
<sequence length="557" mass="64198">MAGRAVRQSSKANKVVVGYRFIVSALLALVFITTVALLYTEGSSSQTVTLDRAYTSNYLHSYLTRTILALSSKTEPLKIKAEFLFKQANDQVTILNAYAAFARKGKLDVAKQVLSFTDQVETFTELMNKPEYLAMIESFEIEPETLRSFERDVKERLKVSRQLILDTKELVDNQLKIQKLKDTIFSVNDQLSKAKKQGAFANLIAAKSIPKSLHCLSMRLMEECISHPDRYARDAEPAQEWEDPKLYHYAIFSDNVIATSVVVNSVVKNANEPQKHVFHVVTDKMNIGAMTVWFKVKPPKKAHIEVKSVEDYSFLSSSYVPVLRQLESTKLQHLNSNSKMANATKHVPNMKVHNPKSLSMLDHLRFYLPEMFPKLQKILFLDEDVVIQKDLTGLWKIDMEGKVNGAVETCFGSFHRYEKYMNFSHPLIKSKFDPNACGWAYGMNIFDLHAWRLEKCTEEYHHWQTLNENRTLWKLGTLPPGLMTFYKTTKPLDKFWHVRGLGYNPNINIDKIKNAAVIHFNGNLKPWLDLAIPQYKHFWTKYIDYAMEYVQLCNFGH</sequence>
<organism evidence="1 2">
    <name type="scientific">Diphasiastrum complanatum</name>
    <name type="common">Issler's clubmoss</name>
    <name type="synonym">Lycopodium complanatum</name>
    <dbReference type="NCBI Taxonomy" id="34168"/>
    <lineage>
        <taxon>Eukaryota</taxon>
        <taxon>Viridiplantae</taxon>
        <taxon>Streptophyta</taxon>
        <taxon>Embryophyta</taxon>
        <taxon>Tracheophyta</taxon>
        <taxon>Lycopodiopsida</taxon>
        <taxon>Lycopodiales</taxon>
        <taxon>Lycopodiaceae</taxon>
        <taxon>Lycopodioideae</taxon>
        <taxon>Diphasiastrum</taxon>
    </lineage>
</organism>
<proteinExistence type="predicted"/>
<evidence type="ECO:0000313" key="1">
    <source>
        <dbReference type="EMBL" id="KAJ7555224.1"/>
    </source>
</evidence>
<dbReference type="Proteomes" id="UP001162992">
    <property type="component" value="Chromosome 5"/>
</dbReference>